<dbReference type="InterPro" id="IPR011006">
    <property type="entry name" value="CheY-like_superfamily"/>
</dbReference>
<evidence type="ECO:0000259" key="8">
    <source>
        <dbReference type="PROSITE" id="PS50110"/>
    </source>
</evidence>
<dbReference type="PROSITE" id="PS50122">
    <property type="entry name" value="CHEB"/>
    <property type="match status" value="1"/>
</dbReference>
<dbReference type="RefSeq" id="WP_394319512.1">
    <property type="nucleotide sequence ID" value="NZ_JBHMQU010000032.1"/>
</dbReference>
<feature type="active site" evidence="5 6">
    <location>
        <position position="189"/>
    </location>
</feature>
<comment type="PTM">
    <text evidence="5">Phosphorylated by CheA. Phosphorylation of the N-terminal regulatory domain activates the methylesterase activity.</text>
</comment>
<dbReference type="PANTHER" id="PTHR42872">
    <property type="entry name" value="PROTEIN-GLUTAMATE METHYLESTERASE/PROTEIN-GLUTAMINE GLUTAMINASE"/>
    <property type="match status" value="1"/>
</dbReference>
<keyword evidence="11" id="KW-1185">Reference proteome</keyword>
<dbReference type="InterPro" id="IPR000673">
    <property type="entry name" value="Sig_transdc_resp-reg_Me-estase"/>
</dbReference>
<evidence type="ECO:0000256" key="2">
    <source>
        <dbReference type="ARBA" id="ARBA00022500"/>
    </source>
</evidence>
<keyword evidence="2 5" id="KW-0145">Chemotaxis</keyword>
<dbReference type="Gene3D" id="3.40.50.180">
    <property type="entry name" value="Methylesterase CheB, C-terminal domain"/>
    <property type="match status" value="1"/>
</dbReference>
<name>A0ABV6T3Z0_9RHOB</name>
<accession>A0ABV6T3Z0</accession>
<dbReference type="GO" id="GO:0008984">
    <property type="term" value="F:protein-glutamate methylesterase activity"/>
    <property type="evidence" value="ECO:0007669"/>
    <property type="project" value="UniProtKB-EC"/>
</dbReference>
<evidence type="ECO:0000256" key="4">
    <source>
        <dbReference type="ARBA" id="ARBA00048267"/>
    </source>
</evidence>
<evidence type="ECO:0000256" key="6">
    <source>
        <dbReference type="PROSITE-ProRule" id="PRU00050"/>
    </source>
</evidence>
<feature type="domain" description="CheB-type methylesterase" evidence="9">
    <location>
        <begin position="146"/>
        <end position="336"/>
    </location>
</feature>
<comment type="function">
    <text evidence="5">Involved in chemotaxis. Part of a chemotaxis signal transduction system that modulates chemotaxis in response to various stimuli. Catalyzes the demethylation of specific methylglutamate residues introduced into the chemoreceptors (methyl-accepting chemotaxis proteins or MCP) by CheR. Also mediates the irreversible deamidation of specific glutamine residues to glutamic acid.</text>
</comment>
<dbReference type="Pfam" id="PF01339">
    <property type="entry name" value="CheB_methylest"/>
    <property type="match status" value="1"/>
</dbReference>
<dbReference type="InterPro" id="IPR035909">
    <property type="entry name" value="CheB_C"/>
</dbReference>
<evidence type="ECO:0000313" key="11">
    <source>
        <dbReference type="Proteomes" id="UP001589920"/>
    </source>
</evidence>
<dbReference type="NCBIfam" id="NF001965">
    <property type="entry name" value="PRK00742.1"/>
    <property type="match status" value="1"/>
</dbReference>
<feature type="domain" description="Response regulatory" evidence="8">
    <location>
        <begin position="5"/>
        <end position="122"/>
    </location>
</feature>
<dbReference type="SMART" id="SM00448">
    <property type="entry name" value="REC"/>
    <property type="match status" value="1"/>
</dbReference>
<dbReference type="Gene3D" id="3.40.50.2300">
    <property type="match status" value="1"/>
</dbReference>
<organism evidence="10 11">
    <name type="scientific">Paracoccus panacisoli</name>
    <dbReference type="NCBI Taxonomy" id="1510163"/>
    <lineage>
        <taxon>Bacteria</taxon>
        <taxon>Pseudomonadati</taxon>
        <taxon>Pseudomonadota</taxon>
        <taxon>Alphaproteobacteria</taxon>
        <taxon>Rhodobacterales</taxon>
        <taxon>Paracoccaceae</taxon>
        <taxon>Paracoccus</taxon>
    </lineage>
</organism>
<evidence type="ECO:0000313" key="10">
    <source>
        <dbReference type="EMBL" id="MFC0811988.1"/>
    </source>
</evidence>
<dbReference type="HAMAP" id="MF_00099">
    <property type="entry name" value="CheB_chemtxs"/>
    <property type="match status" value="1"/>
</dbReference>
<feature type="modified residue" description="4-aspartylphosphate" evidence="5 7">
    <location>
        <position position="56"/>
    </location>
</feature>
<dbReference type="EC" id="3.5.1.44" evidence="5"/>
<comment type="catalytic activity">
    <reaction evidence="4 5">
        <text>[protein]-L-glutamate 5-O-methyl ester + H2O = L-glutamyl-[protein] + methanol + H(+)</text>
        <dbReference type="Rhea" id="RHEA:23236"/>
        <dbReference type="Rhea" id="RHEA-COMP:10208"/>
        <dbReference type="Rhea" id="RHEA-COMP:10311"/>
        <dbReference type="ChEBI" id="CHEBI:15377"/>
        <dbReference type="ChEBI" id="CHEBI:15378"/>
        <dbReference type="ChEBI" id="CHEBI:17790"/>
        <dbReference type="ChEBI" id="CHEBI:29973"/>
        <dbReference type="ChEBI" id="CHEBI:82795"/>
        <dbReference type="EC" id="3.1.1.61"/>
    </reaction>
</comment>
<keyword evidence="3 5" id="KW-0378">Hydrolase</keyword>
<dbReference type="InterPro" id="IPR008248">
    <property type="entry name" value="CheB-like"/>
</dbReference>
<dbReference type="InterPro" id="IPR001789">
    <property type="entry name" value="Sig_transdc_resp-reg_receiver"/>
</dbReference>
<dbReference type="EC" id="3.1.1.61" evidence="5"/>
<evidence type="ECO:0000259" key="9">
    <source>
        <dbReference type="PROSITE" id="PS50122"/>
    </source>
</evidence>
<keyword evidence="1 5" id="KW-0963">Cytoplasm</keyword>
<dbReference type="CDD" id="cd16432">
    <property type="entry name" value="CheB_Rec"/>
    <property type="match status" value="1"/>
</dbReference>
<dbReference type="SUPFAM" id="SSF52172">
    <property type="entry name" value="CheY-like"/>
    <property type="match status" value="1"/>
</dbReference>
<feature type="active site" evidence="5 6">
    <location>
        <position position="284"/>
    </location>
</feature>
<dbReference type="PANTHER" id="PTHR42872:SF6">
    <property type="entry name" value="PROTEIN-GLUTAMATE METHYLESTERASE_PROTEIN-GLUTAMINE GLUTAMINASE"/>
    <property type="match status" value="1"/>
</dbReference>
<dbReference type="Proteomes" id="UP001589920">
    <property type="component" value="Unassembled WGS sequence"/>
</dbReference>
<evidence type="ECO:0000256" key="3">
    <source>
        <dbReference type="ARBA" id="ARBA00022801"/>
    </source>
</evidence>
<evidence type="ECO:0000256" key="7">
    <source>
        <dbReference type="PROSITE-ProRule" id="PRU00169"/>
    </source>
</evidence>
<dbReference type="PROSITE" id="PS50110">
    <property type="entry name" value="RESPONSE_REGULATORY"/>
    <property type="match status" value="1"/>
</dbReference>
<dbReference type="SUPFAM" id="SSF52738">
    <property type="entry name" value="Methylesterase CheB, C-terminal domain"/>
    <property type="match status" value="1"/>
</dbReference>
<gene>
    <name evidence="5" type="primary">cheB</name>
    <name evidence="10" type="ORF">ACFHYO_07655</name>
</gene>
<dbReference type="Pfam" id="PF00072">
    <property type="entry name" value="Response_reg"/>
    <property type="match status" value="1"/>
</dbReference>
<dbReference type="CDD" id="cd17541">
    <property type="entry name" value="REC_CheB-like"/>
    <property type="match status" value="1"/>
</dbReference>
<comment type="caution">
    <text evidence="10">The sequence shown here is derived from an EMBL/GenBank/DDBJ whole genome shotgun (WGS) entry which is preliminary data.</text>
</comment>
<sequence length="355" mass="37588">MRPVKVLIVDDSMTMRRLIRLALSDDPRIEVVGEARDTAQATARIAELRPDVLTLDVEMPGESGLAFLERLMVDRPMPVIMVSTLTQSGSAAAVQALSLGAVDCVGKPSAPQSGDFAGLRDLIVAAAGARIRARPRPAPPPASAEPRDGGFAWNGRVVLIGSSTGGVDALERILAEFPSNCPPTLITQHMPPAFLANFAQRLDARIAPRVRLAETGLPVQQGSIYIAPGGETHLRLGQPRTPVCELVDDDKRNGHRPSVDFLFESGAALGERAIGVMLTGMGRDGAEAMLALRRAGATCLAQDEATSVVWGMPRVAHELGAVDRLVPLQEMTQAILDLSGRRVPGVNGSLDSPTS</sequence>
<reference evidence="10 11" key="1">
    <citation type="submission" date="2024-09" db="EMBL/GenBank/DDBJ databases">
        <authorList>
            <person name="Sun Q."/>
            <person name="Mori K."/>
        </authorList>
    </citation>
    <scope>NUCLEOTIDE SEQUENCE [LARGE SCALE GENOMIC DNA]</scope>
    <source>
        <strain evidence="10 11">KCTC 42086</strain>
    </source>
</reference>
<comment type="similarity">
    <text evidence="5">Belongs to the CheB family.</text>
</comment>
<comment type="subcellular location">
    <subcellularLocation>
        <location evidence="5">Cytoplasm</location>
    </subcellularLocation>
</comment>
<proteinExistence type="inferred from homology"/>
<keyword evidence="5 7" id="KW-0597">Phosphoprotein</keyword>
<evidence type="ECO:0000256" key="1">
    <source>
        <dbReference type="ARBA" id="ARBA00022490"/>
    </source>
</evidence>
<feature type="active site" evidence="5 6">
    <location>
        <position position="163"/>
    </location>
</feature>
<protein>
    <recommendedName>
        <fullName evidence="5">Protein-glutamate methylesterase/protein-glutamine glutaminase</fullName>
        <ecNumber evidence="5">3.1.1.61</ecNumber>
        <ecNumber evidence="5">3.5.1.44</ecNumber>
    </recommendedName>
</protein>
<dbReference type="PIRSF" id="PIRSF000876">
    <property type="entry name" value="RR_chemtxs_CheB"/>
    <property type="match status" value="1"/>
</dbReference>
<comment type="domain">
    <text evidence="5">Contains a C-terminal catalytic domain, and an N-terminal region which modulates catalytic activity.</text>
</comment>
<comment type="catalytic activity">
    <reaction evidence="5">
        <text>L-glutaminyl-[protein] + H2O = L-glutamyl-[protein] + NH4(+)</text>
        <dbReference type="Rhea" id="RHEA:16441"/>
        <dbReference type="Rhea" id="RHEA-COMP:10207"/>
        <dbReference type="Rhea" id="RHEA-COMP:10208"/>
        <dbReference type="ChEBI" id="CHEBI:15377"/>
        <dbReference type="ChEBI" id="CHEBI:28938"/>
        <dbReference type="ChEBI" id="CHEBI:29973"/>
        <dbReference type="ChEBI" id="CHEBI:30011"/>
        <dbReference type="EC" id="3.5.1.44"/>
    </reaction>
</comment>
<dbReference type="EMBL" id="JBHMQU010000032">
    <property type="protein sequence ID" value="MFC0811988.1"/>
    <property type="molecule type" value="Genomic_DNA"/>
</dbReference>
<evidence type="ECO:0000256" key="5">
    <source>
        <dbReference type="HAMAP-Rule" id="MF_00099"/>
    </source>
</evidence>